<dbReference type="WBParaSite" id="MCU_011500-RA">
    <property type="protein sequence ID" value="MCU_011500-RA"/>
    <property type="gene ID" value="MCU_011500"/>
</dbReference>
<dbReference type="AlphaFoldDB" id="A0A5K3FXG5"/>
<evidence type="ECO:0000256" key="1">
    <source>
        <dbReference type="SAM" id="Phobius"/>
    </source>
</evidence>
<name>A0A5K3FXG5_MESCO</name>
<protein>
    <submittedName>
        <fullName evidence="2">Ig-like domain-containing protein</fullName>
    </submittedName>
</protein>
<keyword evidence="1" id="KW-1133">Transmembrane helix</keyword>
<organism evidence="2">
    <name type="scientific">Mesocestoides corti</name>
    <name type="common">Flatworm</name>
    <dbReference type="NCBI Taxonomy" id="53468"/>
    <lineage>
        <taxon>Eukaryota</taxon>
        <taxon>Metazoa</taxon>
        <taxon>Spiralia</taxon>
        <taxon>Lophotrochozoa</taxon>
        <taxon>Platyhelminthes</taxon>
        <taxon>Cestoda</taxon>
        <taxon>Eucestoda</taxon>
        <taxon>Cyclophyllidea</taxon>
        <taxon>Mesocestoididae</taxon>
        <taxon>Mesocestoides</taxon>
    </lineage>
</organism>
<feature type="transmembrane region" description="Helical" evidence="1">
    <location>
        <begin position="380"/>
        <end position="402"/>
    </location>
</feature>
<reference evidence="2" key="1">
    <citation type="submission" date="2019-11" db="UniProtKB">
        <authorList>
            <consortium name="WormBaseParasite"/>
        </authorList>
    </citation>
    <scope>IDENTIFICATION</scope>
</reference>
<keyword evidence="1" id="KW-0812">Transmembrane</keyword>
<proteinExistence type="predicted"/>
<evidence type="ECO:0000313" key="2">
    <source>
        <dbReference type="WBParaSite" id="MCU_011500-RA"/>
    </source>
</evidence>
<accession>A0A5K3FXG5</accession>
<sequence length="463" mass="52010">LIVLLFEFCSAASFVGKVPSFLTKRNGSWLPTGSSLMKEGEILDIQCQIKNNTLLGHDLLELKRQSFEDKNVLLNITSANASRLFYSINVTLDKSGLYFCYFRGQASDMVLRVVSKVRLRNGTAPSVFSPYELYTKILPLRTLAPETNVDESFMICESRFDESVHLGMVSVSWNSPQTTDVGRSGDYFVEVWRDEVLHRVGSKLGLRSPSYNQSAYGRYTCIFEYKGAGLVKWDVYLNVAPILTLSSVPPPPPLLASALTDPRCTQRPEFHDLVQRWRQACRVVLAYPPVAPSNHFWNWSNAENAVAVIRNTAKRESANQPVDQSDVSSLGDCPGLVVRQNASVPVIGPTVFWCYAENEIGPSGIWWPHAHDSSGILSSMLWWLGFLAVQIMCGVALMAWWFRLRRRRIYRLTLQEGRVLDAMDARSLVVVGPDDAGEHLQRNRKPPKDFLEMQSTALQPSVG</sequence>
<keyword evidence="1" id="KW-0472">Membrane</keyword>